<proteinExistence type="predicted"/>
<dbReference type="AlphaFoldDB" id="A0A6J4JMM5"/>
<evidence type="ECO:0000313" key="1">
    <source>
        <dbReference type="EMBL" id="CAA9282406.1"/>
    </source>
</evidence>
<name>A0A6J4JMM5_9SPHI</name>
<sequence length="339" mass="38405">MYICLNDGSDTRINKEVTTLATQFDVHYVGIGRGTDRSFAAGHCRTFTLVRGHHKQPLTFLRFWLRVAGRLLGRRYASVHVINEQLVLLFYPLLYPVRRRVVLDVFDSIFLRVRRQLGWLQRLAYGLPRVLIVTDANRHGLLPARYRPKAVVVENYPYKFSQPVPKPGRAGELTIFYNGSMSLSRGTALLQGLLETHPGVRVKMAGWVYDEPTRQLSGHPGVEFLGVITQQESMRVAAGCDYILSLYEPINENNINASPNKIYDAIQAGTPVVINREVKIARWVEENRLGYVMDSFYAPAAGLAPELLRRKSEFAFPEPLRNAYTWEAVAPKLLAAHTP</sequence>
<dbReference type="SUPFAM" id="SSF53756">
    <property type="entry name" value="UDP-Glycosyltransferase/glycogen phosphorylase"/>
    <property type="match status" value="1"/>
</dbReference>
<accession>A0A6J4JMM5</accession>
<dbReference type="Gene3D" id="3.40.50.2000">
    <property type="entry name" value="Glycogen Phosphorylase B"/>
    <property type="match status" value="1"/>
</dbReference>
<gene>
    <name evidence="1" type="ORF">AVDCRST_MAG56-4885</name>
</gene>
<organism evidence="1">
    <name type="scientific">uncultured Cytophagales bacterium</name>
    <dbReference type="NCBI Taxonomy" id="158755"/>
    <lineage>
        <taxon>Bacteria</taxon>
        <taxon>Pseudomonadati</taxon>
        <taxon>Bacteroidota</taxon>
        <taxon>Sphingobacteriia</taxon>
        <taxon>Sphingobacteriales</taxon>
        <taxon>environmental samples</taxon>
    </lineage>
</organism>
<dbReference type="EMBL" id="CADCTQ010000324">
    <property type="protein sequence ID" value="CAA9282406.1"/>
    <property type="molecule type" value="Genomic_DNA"/>
</dbReference>
<reference evidence="1" key="1">
    <citation type="submission" date="2020-02" db="EMBL/GenBank/DDBJ databases">
        <authorList>
            <person name="Meier V. D."/>
        </authorList>
    </citation>
    <scope>NUCLEOTIDE SEQUENCE</scope>
    <source>
        <strain evidence="1">AVDCRST_MAG56</strain>
    </source>
</reference>
<protein>
    <recommendedName>
        <fullName evidence="2">Glycosyltransferase</fullName>
    </recommendedName>
</protein>
<evidence type="ECO:0008006" key="2">
    <source>
        <dbReference type="Google" id="ProtNLM"/>
    </source>
</evidence>